<evidence type="ECO:0000313" key="2">
    <source>
        <dbReference type="EMBL" id="GIZ51800.1"/>
    </source>
</evidence>
<evidence type="ECO:0000259" key="1">
    <source>
        <dbReference type="SMART" id="SM01321"/>
    </source>
</evidence>
<dbReference type="InterPro" id="IPR002686">
    <property type="entry name" value="Transposase_17"/>
</dbReference>
<dbReference type="InterPro" id="IPR036515">
    <property type="entry name" value="Transposase_17_sf"/>
</dbReference>
<dbReference type="SUPFAM" id="SSF143422">
    <property type="entry name" value="Transposase IS200-like"/>
    <property type="match status" value="1"/>
</dbReference>
<reference evidence="2 3" key="1">
    <citation type="journal article" date="2022" name="Int. J. Syst. Evol. Microbiol.">
        <title>Noviherbaspirillum aridicola sp. nov., isolated from an arid soil in Pakistan.</title>
        <authorList>
            <person name="Khan I.U."/>
            <person name="Saqib M."/>
            <person name="Amin A."/>
            <person name="Hussain F."/>
            <person name="Li L."/>
            <person name="Liu Y.H."/>
            <person name="Fang B.Z."/>
            <person name="Ahmed I."/>
            <person name="Li W.J."/>
        </authorList>
    </citation>
    <scope>NUCLEOTIDE SEQUENCE [LARGE SCALE GENOMIC DNA]</scope>
    <source>
        <strain evidence="2 3">NCCP-691</strain>
    </source>
</reference>
<dbReference type="EMBL" id="BPMK01000007">
    <property type="protein sequence ID" value="GIZ51800.1"/>
    <property type="molecule type" value="Genomic_DNA"/>
</dbReference>
<evidence type="ECO:0000313" key="3">
    <source>
        <dbReference type="Proteomes" id="UP000887222"/>
    </source>
</evidence>
<dbReference type="Pfam" id="PF01797">
    <property type="entry name" value="Y1_Tnp"/>
    <property type="match status" value="1"/>
</dbReference>
<dbReference type="SMART" id="SM01321">
    <property type="entry name" value="Y1_Tnp"/>
    <property type="match status" value="1"/>
</dbReference>
<sequence>MSDLQIYRRNLPHWRSDGAIYFVTWRLYPGCRNLDDGERTKVAEAITCFDGRRYALDAYVVMDDHVHAVVQPALDVSLERIVHSWKSFSANRLQRENGRRGAVWQQESFDRIVRDEHERLEKIRYIMNNPLKRWPDLKEYAWVWPSWAK</sequence>
<name>A0ABQ4Q4Q9_9BURK</name>
<dbReference type="Proteomes" id="UP000887222">
    <property type="component" value="Unassembled WGS sequence"/>
</dbReference>
<gene>
    <name evidence="2" type="ORF">NCCP691_18140</name>
</gene>
<proteinExistence type="predicted"/>
<dbReference type="RefSeq" id="WP_220807965.1">
    <property type="nucleotide sequence ID" value="NZ_BPMK01000007.1"/>
</dbReference>
<dbReference type="PANTHER" id="PTHR36966:SF1">
    <property type="entry name" value="REP-ASSOCIATED TYROSINE TRANSPOSASE"/>
    <property type="match status" value="1"/>
</dbReference>
<comment type="caution">
    <text evidence="2">The sequence shown here is derived from an EMBL/GenBank/DDBJ whole genome shotgun (WGS) entry which is preliminary data.</text>
</comment>
<keyword evidence="3" id="KW-1185">Reference proteome</keyword>
<accession>A0ABQ4Q4Q9</accession>
<feature type="domain" description="Transposase IS200-like" evidence="1">
    <location>
        <begin position="16"/>
        <end position="129"/>
    </location>
</feature>
<dbReference type="InterPro" id="IPR052715">
    <property type="entry name" value="RAYT_transposase"/>
</dbReference>
<organism evidence="2 3">
    <name type="scientific">Noviherbaspirillum aridicola</name>
    <dbReference type="NCBI Taxonomy" id="2849687"/>
    <lineage>
        <taxon>Bacteria</taxon>
        <taxon>Pseudomonadati</taxon>
        <taxon>Pseudomonadota</taxon>
        <taxon>Betaproteobacteria</taxon>
        <taxon>Burkholderiales</taxon>
        <taxon>Oxalobacteraceae</taxon>
        <taxon>Noviherbaspirillum</taxon>
    </lineage>
</organism>
<dbReference type="Gene3D" id="3.30.70.1290">
    <property type="entry name" value="Transposase IS200-like"/>
    <property type="match status" value="1"/>
</dbReference>
<dbReference type="PANTHER" id="PTHR36966">
    <property type="entry name" value="REP-ASSOCIATED TYROSINE TRANSPOSASE"/>
    <property type="match status" value="1"/>
</dbReference>
<protein>
    <recommendedName>
        <fullName evidence="1">Transposase IS200-like domain-containing protein</fullName>
    </recommendedName>
</protein>